<dbReference type="GO" id="GO:0046872">
    <property type="term" value="F:metal ion binding"/>
    <property type="evidence" value="ECO:0007669"/>
    <property type="project" value="UniProtKB-KW"/>
</dbReference>
<dbReference type="Proteomes" id="UP000030706">
    <property type="component" value="Unassembled WGS sequence"/>
</dbReference>
<evidence type="ECO:0000256" key="1">
    <source>
        <dbReference type="ARBA" id="ARBA00001936"/>
    </source>
</evidence>
<dbReference type="GO" id="GO:1990817">
    <property type="term" value="F:poly(A) RNA polymerase activity"/>
    <property type="evidence" value="ECO:0007669"/>
    <property type="project" value="UniProtKB-EC"/>
</dbReference>
<sequence length="1101" mass="120333">MTSSHTPNMAAASFHQRRSTNSQQSNSVPSTPHQHPRDLRFHSRSPSPSKTIGHSSPHSSASGAVGTPAVPKPAQGICKFESGAEYRTRRIPYLDGGNEPLPPPTEEPKAALEAEQDVKLSGDMRELYDRLLPTDESEERRRKLVQKLEDILNGEWPGNEIRVNVFGSSGNLLSSNDSDVDVCVTTPLKALESMHTLAAVLDRHGMDKVICRASAKVPIVKIWDPELQLACDLNVNNPLALENTRMIKTYVQIDERVRPLAKVIKYWTKRRILNDAAFGGTISSYTWICMILNFLQTRDPPILPSLQKIPSSRSTQANGQISSFADNLEELRGFGKDNHESLGQLIFYFFRHYGYVFDYQENVVSVKEGRPISRKEKGWDTKNYTEKESRSSLCVEEPFNTQRNLGNSADDYAFSGIHKEIRRAFELLKDGSGLEECCAQFEWPIEEKPIFQRPPPKPKPILTRSASQSGRPNNGNSQGRGNGNGTRNNRNSSNQRNNGRRSSSGTAYNPRMPYAMSPPVGINPADYFSSTAMSTDQLHNQLYKQYRFLQAQQEALRNQLLQQQQTQVQLQQVQAQAQARGVDLGTSPRARQFTNNVQSPHSPRTFENSPTAAPPLLPGYLYHYPARYPPPSPLSQSRNTEDALVGPSSPSLQNAAPALRRGVHRGSITEGTANASVRSQSQPGRSFPNPLTLQGLAHPGYDVSGAIATPYMMPRSVQQFAQIQPNGSIRQTNGSFSGETAMPKEYVGYYVGQSPQLIPQYQSGNLVQVPQLRDIAPQPDRRISPELTLPISDGLRHQSRSPSPFAGGRRHSSSASAHPIAGNQPFVQQPLSSMPVQPKFNENQGPVIVNGSNMASTKQRQPSVTAASAPLVQKSNGTSPDLIPTEQIQQMSLDASMFHTNGQQHDMGEAAPRHLVGRSNGHVAEPSLPAHVAQNVPTPVWRQNAPDPQGLSNHMSSASQAQDTNHTSVSSLSQSMQAASLHPSMGSLLSPVAEIRTPSPTAGRAAEPSKIAPHHKLAQSVQIANGKNIEAATKTHNGNSGRHDGGKHQAPTSNSASTWQQAPARKTHKKNKSNTGSKGSHVPKTSGGEPLPANEADRKGG</sequence>
<dbReference type="PANTHER" id="PTHR12271">
    <property type="entry name" value="POLY A POLYMERASE CID PAP -RELATED"/>
    <property type="match status" value="1"/>
</dbReference>
<feature type="region of interest" description="Disordered" evidence="9">
    <location>
        <begin position="1033"/>
        <end position="1101"/>
    </location>
</feature>
<comment type="cofactor">
    <cofactor evidence="2">
        <name>Mg(2+)</name>
        <dbReference type="ChEBI" id="CHEBI:18420"/>
    </cofactor>
</comment>
<keyword evidence="6" id="KW-0479">Metal-binding</keyword>
<evidence type="ECO:0000256" key="6">
    <source>
        <dbReference type="ARBA" id="ARBA00022723"/>
    </source>
</evidence>
<dbReference type="EC" id="2.7.7.19" evidence="4"/>
<dbReference type="InterPro" id="IPR043519">
    <property type="entry name" value="NT_sf"/>
</dbReference>
<dbReference type="STRING" id="1043002.A0A074XUZ4"/>
<evidence type="ECO:0000256" key="2">
    <source>
        <dbReference type="ARBA" id="ARBA00001946"/>
    </source>
</evidence>
<evidence type="ECO:0000256" key="4">
    <source>
        <dbReference type="ARBA" id="ARBA00012388"/>
    </source>
</evidence>
<feature type="domain" description="PAP-associated" evidence="10">
    <location>
        <begin position="341"/>
        <end position="402"/>
    </location>
</feature>
<dbReference type="AlphaFoldDB" id="A0A074XUZ4"/>
<feature type="compositionally biased region" description="Polar residues" evidence="9">
    <location>
        <begin position="592"/>
        <end position="609"/>
    </location>
</feature>
<feature type="region of interest" description="Disordered" evidence="9">
    <location>
        <begin position="939"/>
        <end position="983"/>
    </location>
</feature>
<feature type="domain" description="Poly(A) RNA polymerase mitochondrial-like central palm" evidence="11">
    <location>
        <begin position="120"/>
        <end position="252"/>
    </location>
</feature>
<comment type="similarity">
    <text evidence="3">Belongs to the DNA polymerase type-B-like family.</text>
</comment>
<evidence type="ECO:0000256" key="8">
    <source>
        <dbReference type="SAM" id="Coils"/>
    </source>
</evidence>
<dbReference type="OrthoDB" id="2274644at2759"/>
<dbReference type="Pfam" id="PF22600">
    <property type="entry name" value="MTPAP-like_central"/>
    <property type="match status" value="1"/>
</dbReference>
<dbReference type="SUPFAM" id="SSF81301">
    <property type="entry name" value="Nucleotidyltransferase"/>
    <property type="match status" value="1"/>
</dbReference>
<feature type="region of interest" description="Disordered" evidence="9">
    <location>
        <begin position="628"/>
        <end position="660"/>
    </location>
</feature>
<feature type="compositionally biased region" description="Low complexity" evidence="9">
    <location>
        <begin position="485"/>
        <end position="505"/>
    </location>
</feature>
<feature type="compositionally biased region" description="Low complexity" evidence="9">
    <location>
        <begin position="53"/>
        <end position="64"/>
    </location>
</feature>
<dbReference type="Gene3D" id="3.30.460.10">
    <property type="entry name" value="Beta Polymerase, domain 2"/>
    <property type="match status" value="1"/>
</dbReference>
<evidence type="ECO:0000256" key="7">
    <source>
        <dbReference type="ARBA" id="ARBA00022842"/>
    </source>
</evidence>
<evidence type="ECO:0000313" key="13">
    <source>
        <dbReference type="Proteomes" id="UP000030706"/>
    </source>
</evidence>
<feature type="compositionally biased region" description="Polar residues" evidence="9">
    <location>
        <begin position="950"/>
        <end position="967"/>
    </location>
</feature>
<evidence type="ECO:0000313" key="12">
    <source>
        <dbReference type="EMBL" id="KEQ89325.1"/>
    </source>
</evidence>
<keyword evidence="8" id="KW-0175">Coiled coil</keyword>
<dbReference type="InterPro" id="IPR054708">
    <property type="entry name" value="MTPAP-like_central"/>
</dbReference>
<keyword evidence="7" id="KW-0460">Magnesium</keyword>
<gene>
    <name evidence="12" type="ORF">M438DRAFT_4395</name>
</gene>
<keyword evidence="5" id="KW-0808">Transferase</keyword>
<dbReference type="EMBL" id="KL584974">
    <property type="protein sequence ID" value="KEQ89325.1"/>
    <property type="molecule type" value="Genomic_DNA"/>
</dbReference>
<feature type="region of interest" description="Disordered" evidence="9">
    <location>
        <begin position="998"/>
        <end position="1018"/>
    </location>
</feature>
<organism evidence="12 13">
    <name type="scientific">Aureobasidium pullulans EXF-150</name>
    <dbReference type="NCBI Taxonomy" id="1043002"/>
    <lineage>
        <taxon>Eukaryota</taxon>
        <taxon>Fungi</taxon>
        <taxon>Dikarya</taxon>
        <taxon>Ascomycota</taxon>
        <taxon>Pezizomycotina</taxon>
        <taxon>Dothideomycetes</taxon>
        <taxon>Dothideomycetidae</taxon>
        <taxon>Dothideales</taxon>
        <taxon>Saccotheciaceae</taxon>
        <taxon>Aureobasidium</taxon>
    </lineage>
</organism>
<dbReference type="Pfam" id="PF03828">
    <property type="entry name" value="PAP_assoc"/>
    <property type="match status" value="1"/>
</dbReference>
<evidence type="ECO:0000256" key="3">
    <source>
        <dbReference type="ARBA" id="ARBA00008593"/>
    </source>
</evidence>
<evidence type="ECO:0000259" key="11">
    <source>
        <dbReference type="Pfam" id="PF22600"/>
    </source>
</evidence>
<dbReference type="GO" id="GO:0031123">
    <property type="term" value="P:RNA 3'-end processing"/>
    <property type="evidence" value="ECO:0007669"/>
    <property type="project" value="TreeGrafter"/>
</dbReference>
<evidence type="ECO:0000259" key="10">
    <source>
        <dbReference type="Pfam" id="PF03828"/>
    </source>
</evidence>
<accession>A0A074XUZ4</accession>
<feature type="compositionally biased region" description="Low complexity" evidence="9">
    <location>
        <begin position="968"/>
        <end position="981"/>
    </location>
</feature>
<name>A0A074XUZ4_AURPU</name>
<feature type="region of interest" description="Disordered" evidence="9">
    <location>
        <begin position="775"/>
        <end position="826"/>
    </location>
</feature>
<dbReference type="PANTHER" id="PTHR12271:SF113">
    <property type="entry name" value="POLY(A) RNA POLYMERASE CID11"/>
    <property type="match status" value="1"/>
</dbReference>
<feature type="region of interest" description="Disordered" evidence="9">
    <location>
        <begin position="448"/>
        <end position="517"/>
    </location>
</feature>
<feature type="region of interest" description="Disordered" evidence="9">
    <location>
        <begin position="92"/>
        <end position="112"/>
    </location>
</feature>
<comment type="cofactor">
    <cofactor evidence="1">
        <name>Mn(2+)</name>
        <dbReference type="ChEBI" id="CHEBI:29035"/>
    </cofactor>
</comment>
<dbReference type="CDD" id="cd05402">
    <property type="entry name" value="NT_PAP_TUTase"/>
    <property type="match status" value="1"/>
</dbReference>
<feature type="compositionally biased region" description="Low complexity" evidence="9">
    <location>
        <begin position="467"/>
        <end position="477"/>
    </location>
</feature>
<evidence type="ECO:0000256" key="9">
    <source>
        <dbReference type="SAM" id="MobiDB-lite"/>
    </source>
</evidence>
<dbReference type="InterPro" id="IPR002058">
    <property type="entry name" value="PAP_assoc"/>
</dbReference>
<dbReference type="Gene3D" id="1.10.1410.10">
    <property type="match status" value="1"/>
</dbReference>
<dbReference type="GeneID" id="40752414"/>
<dbReference type="SUPFAM" id="SSF81631">
    <property type="entry name" value="PAP/OAS1 substrate-binding domain"/>
    <property type="match status" value="1"/>
</dbReference>
<dbReference type="GO" id="GO:0010605">
    <property type="term" value="P:negative regulation of macromolecule metabolic process"/>
    <property type="evidence" value="ECO:0007669"/>
    <property type="project" value="UniProtKB-ARBA"/>
</dbReference>
<feature type="compositionally biased region" description="Polar residues" evidence="9">
    <location>
        <begin position="1050"/>
        <end position="1061"/>
    </location>
</feature>
<feature type="coiled-coil region" evidence="8">
    <location>
        <begin position="539"/>
        <end position="566"/>
    </location>
</feature>
<reference evidence="12 13" key="1">
    <citation type="journal article" date="2014" name="BMC Genomics">
        <title>Genome sequencing of four Aureobasidium pullulans varieties: biotechnological potential, stress tolerance, and description of new species.</title>
        <authorList>
            <person name="Gostin Ar C."/>
            <person name="Ohm R.A."/>
            <person name="Kogej T."/>
            <person name="Sonjak S."/>
            <person name="Turk M."/>
            <person name="Zajc J."/>
            <person name="Zalar P."/>
            <person name="Grube M."/>
            <person name="Sun H."/>
            <person name="Han J."/>
            <person name="Sharma A."/>
            <person name="Chiniquy J."/>
            <person name="Ngan C.Y."/>
            <person name="Lipzen A."/>
            <person name="Barry K."/>
            <person name="Grigoriev I.V."/>
            <person name="Gunde-Cimerman N."/>
        </authorList>
    </citation>
    <scope>NUCLEOTIDE SEQUENCE [LARGE SCALE GENOMIC DNA]</scope>
    <source>
        <strain evidence="12 13">EXF-150</strain>
    </source>
</reference>
<proteinExistence type="inferred from homology"/>
<feature type="region of interest" description="Disordered" evidence="9">
    <location>
        <begin position="590"/>
        <end position="613"/>
    </location>
</feature>
<dbReference type="HOGENOM" id="CLU_002806_0_0_1"/>
<feature type="region of interest" description="Disordered" evidence="9">
    <location>
        <begin position="1"/>
        <end position="72"/>
    </location>
</feature>
<feature type="region of interest" description="Disordered" evidence="9">
    <location>
        <begin position="858"/>
        <end position="881"/>
    </location>
</feature>
<dbReference type="RefSeq" id="XP_029765512.1">
    <property type="nucleotide sequence ID" value="XM_029910108.1"/>
</dbReference>
<keyword evidence="13" id="KW-1185">Reference proteome</keyword>
<protein>
    <recommendedName>
        <fullName evidence="4">polynucleotide adenylyltransferase</fullName>
        <ecNumber evidence="4">2.7.7.19</ecNumber>
    </recommendedName>
</protein>
<evidence type="ECO:0000256" key="5">
    <source>
        <dbReference type="ARBA" id="ARBA00022679"/>
    </source>
</evidence>